<accession>A0AAJ5T470</accession>
<proteinExistence type="predicted"/>
<protein>
    <submittedName>
        <fullName evidence="1">Uncharacterized protein</fullName>
    </submittedName>
</protein>
<name>A0AAJ5T470_9BURK</name>
<organism evidence="1 2">
    <name type="scientific">Burkholderia stabilis</name>
    <dbReference type="NCBI Taxonomy" id="95485"/>
    <lineage>
        <taxon>Bacteria</taxon>
        <taxon>Pseudomonadati</taxon>
        <taxon>Pseudomonadota</taxon>
        <taxon>Betaproteobacteria</taxon>
        <taxon>Burkholderiales</taxon>
        <taxon>Burkholderiaceae</taxon>
        <taxon>Burkholderia</taxon>
        <taxon>Burkholderia cepacia complex</taxon>
    </lineage>
</organism>
<sequence>MYCPDILARTLSISTFGSGKGFAYGNSWQYHSRSDRHSKVACWGAMLDLLLACPLLRKHVREGKVGLGINHEMSDYRNHKKKNLDLVLCRYATQGSAGSSKSGKKAAVNFAELVDSYDIRLAPAERDALAGLPTLPIANVSSVLLAIEAKAAMTAFSKARPRLKDELTSSFQTIHGDSAHAIAAGLIMVNTSDEFISPDINKFDLSARTPEISHHVQPKNAQLVLDGLRELQRRSTTNDTGFDGIGVILIDCRNDGRTLVSVSPTSNTILPDTDDYHYTRFIGRLATLYSMRFNGL</sequence>
<dbReference type="AlphaFoldDB" id="A0AAJ5T470"/>
<dbReference type="Proteomes" id="UP000268684">
    <property type="component" value="Chromosome I"/>
</dbReference>
<evidence type="ECO:0000313" key="2">
    <source>
        <dbReference type="Proteomes" id="UP000268684"/>
    </source>
</evidence>
<reference evidence="1 2" key="1">
    <citation type="submission" date="2017-11" db="EMBL/GenBank/DDBJ databases">
        <authorList>
            <person name="Seth-Smith MB H."/>
        </authorList>
    </citation>
    <scope>NUCLEOTIDE SEQUENCE [LARGE SCALE GENOMIC DNA]</scope>
    <source>
        <strain evidence="1">E</strain>
    </source>
</reference>
<dbReference type="EMBL" id="LR025742">
    <property type="protein sequence ID" value="VBB12298.1"/>
    <property type="molecule type" value="Genomic_DNA"/>
</dbReference>
<gene>
    <name evidence="1" type="ORF">BSTAB16_2462</name>
</gene>
<evidence type="ECO:0000313" key="1">
    <source>
        <dbReference type="EMBL" id="VBB12298.1"/>
    </source>
</evidence>
<keyword evidence="2" id="KW-1185">Reference proteome</keyword>